<feature type="non-terminal residue" evidence="8">
    <location>
        <position position="1"/>
    </location>
</feature>
<dbReference type="SUPFAM" id="SSF57667">
    <property type="entry name" value="beta-beta-alpha zinc fingers"/>
    <property type="match status" value="1"/>
</dbReference>
<dbReference type="PANTHER" id="PTHR24377">
    <property type="entry name" value="IP01015P-RELATED"/>
    <property type="match status" value="1"/>
</dbReference>
<sequence>SFSCSSDLLQHQRSHREKAAYKCTQCGKSFSYVSALTRHQAVGCGERVFACADCGD</sequence>
<evidence type="ECO:0000256" key="2">
    <source>
        <dbReference type="ARBA" id="ARBA00022737"/>
    </source>
</evidence>
<feature type="domain" description="C2H2-type" evidence="7">
    <location>
        <begin position="21"/>
        <end position="48"/>
    </location>
</feature>
<evidence type="ECO:0000256" key="3">
    <source>
        <dbReference type="ARBA" id="ARBA00022771"/>
    </source>
</evidence>
<evidence type="ECO:0000256" key="4">
    <source>
        <dbReference type="ARBA" id="ARBA00022833"/>
    </source>
</evidence>
<reference evidence="8 9" key="1">
    <citation type="submission" date="2019-09" db="EMBL/GenBank/DDBJ databases">
        <title>Bird 10,000 Genomes (B10K) Project - Family phase.</title>
        <authorList>
            <person name="Zhang G."/>
        </authorList>
    </citation>
    <scope>NUCLEOTIDE SEQUENCE [LARGE SCALE GENOMIC DNA]</scope>
    <source>
        <strain evidence="8">OUT-0004</strain>
    </source>
</reference>
<dbReference type="FunFam" id="3.30.160.60:FF:002343">
    <property type="entry name" value="Zinc finger protein 33A"/>
    <property type="match status" value="1"/>
</dbReference>
<keyword evidence="2" id="KW-0677">Repeat</keyword>
<proteinExistence type="predicted"/>
<evidence type="ECO:0000256" key="5">
    <source>
        <dbReference type="ARBA" id="ARBA00023242"/>
    </source>
</evidence>
<comment type="caution">
    <text evidence="8">The sequence shown here is derived from an EMBL/GenBank/DDBJ whole genome shotgun (WGS) entry which is preliminary data.</text>
</comment>
<evidence type="ECO:0000313" key="9">
    <source>
        <dbReference type="Proteomes" id="UP000516988"/>
    </source>
</evidence>
<keyword evidence="1" id="KW-0479">Metal-binding</keyword>
<keyword evidence="4" id="KW-0862">Zinc</keyword>
<evidence type="ECO:0000313" key="8">
    <source>
        <dbReference type="EMBL" id="NWX51926.1"/>
    </source>
</evidence>
<organism evidence="8 9">
    <name type="scientific">Steatornis caripensis</name>
    <name type="common">Oilbird</name>
    <dbReference type="NCBI Taxonomy" id="48435"/>
    <lineage>
        <taxon>Eukaryota</taxon>
        <taxon>Metazoa</taxon>
        <taxon>Chordata</taxon>
        <taxon>Craniata</taxon>
        <taxon>Vertebrata</taxon>
        <taxon>Euteleostomi</taxon>
        <taxon>Archelosauria</taxon>
        <taxon>Archosauria</taxon>
        <taxon>Dinosauria</taxon>
        <taxon>Saurischia</taxon>
        <taxon>Theropoda</taxon>
        <taxon>Coelurosauria</taxon>
        <taxon>Aves</taxon>
        <taxon>Neognathae</taxon>
        <taxon>Neoaves</taxon>
        <taxon>Strisores</taxon>
        <taxon>Caprimulgiformes</taxon>
        <taxon>Steatornithidae</taxon>
        <taxon>Steatornis</taxon>
    </lineage>
</organism>
<dbReference type="InterPro" id="IPR050826">
    <property type="entry name" value="Krueppel_C2H2_ZnFinger"/>
</dbReference>
<evidence type="ECO:0000259" key="7">
    <source>
        <dbReference type="PROSITE" id="PS50157"/>
    </source>
</evidence>
<keyword evidence="9" id="KW-1185">Reference proteome</keyword>
<evidence type="ECO:0000256" key="6">
    <source>
        <dbReference type="PROSITE-ProRule" id="PRU00042"/>
    </source>
</evidence>
<protein>
    <submittedName>
        <fullName evidence="8">ZN629 protein</fullName>
    </submittedName>
</protein>
<feature type="non-terminal residue" evidence="8">
    <location>
        <position position="56"/>
    </location>
</feature>
<keyword evidence="5" id="KW-0539">Nucleus</keyword>
<dbReference type="PROSITE" id="PS50157">
    <property type="entry name" value="ZINC_FINGER_C2H2_2"/>
    <property type="match status" value="1"/>
</dbReference>
<keyword evidence="3 6" id="KW-0863">Zinc-finger</keyword>
<name>A0A7K6WYQ7_STECA</name>
<evidence type="ECO:0000256" key="1">
    <source>
        <dbReference type="ARBA" id="ARBA00022723"/>
    </source>
</evidence>
<dbReference type="OrthoDB" id="6077919at2759"/>
<dbReference type="Pfam" id="PF00096">
    <property type="entry name" value="zf-C2H2"/>
    <property type="match status" value="1"/>
</dbReference>
<dbReference type="InterPro" id="IPR013087">
    <property type="entry name" value="Znf_C2H2_type"/>
</dbReference>
<dbReference type="GO" id="GO:0008270">
    <property type="term" value="F:zinc ion binding"/>
    <property type="evidence" value="ECO:0007669"/>
    <property type="project" value="UniProtKB-KW"/>
</dbReference>
<gene>
    <name evidence="8" type="primary">Znf629_4</name>
    <name evidence="8" type="ORF">STECAR_R01095</name>
</gene>
<dbReference type="EMBL" id="VZSC01018437">
    <property type="protein sequence ID" value="NWX51926.1"/>
    <property type="molecule type" value="Genomic_DNA"/>
</dbReference>
<dbReference type="Proteomes" id="UP000516988">
    <property type="component" value="Unassembled WGS sequence"/>
</dbReference>
<dbReference type="InterPro" id="IPR036236">
    <property type="entry name" value="Znf_C2H2_sf"/>
</dbReference>
<dbReference type="AlphaFoldDB" id="A0A7K6WYQ7"/>
<dbReference type="Gene3D" id="3.30.160.60">
    <property type="entry name" value="Classic Zinc Finger"/>
    <property type="match status" value="1"/>
</dbReference>
<accession>A0A7K6WYQ7</accession>